<evidence type="ECO:0000256" key="5">
    <source>
        <dbReference type="ARBA" id="ARBA00022989"/>
    </source>
</evidence>
<evidence type="ECO:0000256" key="4">
    <source>
        <dbReference type="ARBA" id="ARBA00022692"/>
    </source>
</evidence>
<evidence type="ECO:0000256" key="6">
    <source>
        <dbReference type="ARBA" id="ARBA00023136"/>
    </source>
</evidence>
<feature type="transmembrane region" description="Helical" evidence="9">
    <location>
        <begin position="624"/>
        <end position="643"/>
    </location>
</feature>
<reference evidence="11 12" key="1">
    <citation type="submission" date="2015-12" db="EMBL/GenBank/DDBJ databases">
        <title>The genome of Folsomia candida.</title>
        <authorList>
            <person name="Faddeeva A."/>
            <person name="Derks M.F."/>
            <person name="Anvar Y."/>
            <person name="Smit S."/>
            <person name="Van Straalen N."/>
            <person name="Roelofs D."/>
        </authorList>
    </citation>
    <scope>NUCLEOTIDE SEQUENCE [LARGE SCALE GENOMIC DNA]</scope>
    <source>
        <strain evidence="11 12">VU population</strain>
        <tissue evidence="11">Whole body</tissue>
    </source>
</reference>
<keyword evidence="6 9" id="KW-0472">Membrane</keyword>
<name>A0A226ENU2_FOLCA</name>
<feature type="transmembrane region" description="Helical" evidence="9">
    <location>
        <begin position="349"/>
        <end position="368"/>
    </location>
</feature>
<sequence>MRIETSSLFVFIFLCFRPIFVYCYILKLYSSLFEGCVLNILSNFENKYINNLHVVSASLLLISINSSTFITKFPLSGSPKRKKITTKIGCPCSVVFIDTFVLPGYSDLDILLDGITYNNLDPSFVILLTKSDVTKFQTLYNRHSYCLTSKFLLLHPVTGFYHLCRHCSLQVPLISRTEITILKFYETQKRVESKLKQSASWIYHTFSHIVPKNPKYLSCSYYYYGLDTSVFECVAYVLSSHLNYSLAPRYPGHRPLSQVVFGEPSGKSFNRARFLDPSVQKHVWFNYACSYNQYVLVMYSAKGQFNFLKLFQPMDSWLWIGLVVSYPLVGVLIWAVGCNTCDIKYTTTSIFNSLFLTFAILMEQSLIFSKTLRNNKTTMVLLSSWILSSFIISTCYKGDLFSHLTMETPPPTPNSFEAVANSSIMIATSTKHFYMGQPYSTLKDYVLADLTYGESYSQFYAKFRHYAKLLKGKIHTVVQNMSTNKPVDTDWGLIHMPQVFATASTKRDSDLMKVLVSRHTDYFIQEKKIGPNPYLSRMPWYGIKNEYTEMLVTTLGQLYESGIYSRWLANYDKKMMIDALRKGDKVMNVSSLNYYLLLVMKGEGVIKQADGAGFVKVESVQICFALYAVGVVVGVVFILVEALRGYKRSSDEVSIWEI</sequence>
<keyword evidence="8" id="KW-0325">Glycoprotein</keyword>
<evidence type="ECO:0000256" key="7">
    <source>
        <dbReference type="ARBA" id="ARBA00023170"/>
    </source>
</evidence>
<evidence type="ECO:0000256" key="8">
    <source>
        <dbReference type="ARBA" id="ARBA00023180"/>
    </source>
</evidence>
<evidence type="ECO:0000313" key="12">
    <source>
        <dbReference type="Proteomes" id="UP000198287"/>
    </source>
</evidence>
<feature type="domain" description="Ionotropic glutamate receptor C-terminal" evidence="10">
    <location>
        <begin position="318"/>
        <end position="544"/>
    </location>
</feature>
<dbReference type="InterPro" id="IPR052192">
    <property type="entry name" value="Insect_Ionotropic_Sensory_Rcpt"/>
</dbReference>
<organism evidence="11 12">
    <name type="scientific">Folsomia candida</name>
    <name type="common">Springtail</name>
    <dbReference type="NCBI Taxonomy" id="158441"/>
    <lineage>
        <taxon>Eukaryota</taxon>
        <taxon>Metazoa</taxon>
        <taxon>Ecdysozoa</taxon>
        <taxon>Arthropoda</taxon>
        <taxon>Hexapoda</taxon>
        <taxon>Collembola</taxon>
        <taxon>Entomobryomorpha</taxon>
        <taxon>Isotomoidea</taxon>
        <taxon>Isotomidae</taxon>
        <taxon>Proisotominae</taxon>
        <taxon>Folsomia</taxon>
    </lineage>
</organism>
<comment type="caution">
    <text evidence="11">The sequence shown here is derived from an EMBL/GenBank/DDBJ whole genome shotgun (WGS) entry which is preliminary data.</text>
</comment>
<dbReference type="GO" id="GO:0015276">
    <property type="term" value="F:ligand-gated monoatomic ion channel activity"/>
    <property type="evidence" value="ECO:0007669"/>
    <property type="project" value="InterPro"/>
</dbReference>
<feature type="transmembrane region" description="Helical" evidence="9">
    <location>
        <begin position="7"/>
        <end position="32"/>
    </location>
</feature>
<evidence type="ECO:0000256" key="1">
    <source>
        <dbReference type="ARBA" id="ARBA00004651"/>
    </source>
</evidence>
<dbReference type="Proteomes" id="UP000198287">
    <property type="component" value="Unassembled WGS sequence"/>
</dbReference>
<dbReference type="Pfam" id="PF00060">
    <property type="entry name" value="Lig_chan"/>
    <property type="match status" value="1"/>
</dbReference>
<feature type="transmembrane region" description="Helical" evidence="9">
    <location>
        <begin position="380"/>
        <end position="401"/>
    </location>
</feature>
<dbReference type="EMBL" id="LNIX01000002">
    <property type="protein sequence ID" value="OXA59302.1"/>
    <property type="molecule type" value="Genomic_DNA"/>
</dbReference>
<comment type="similarity">
    <text evidence="2">Belongs to the glutamate-gated ion channel (TC 1.A.10.1) family.</text>
</comment>
<dbReference type="AlphaFoldDB" id="A0A226ENU2"/>
<comment type="subcellular location">
    <subcellularLocation>
        <location evidence="1">Cell membrane</location>
        <topology evidence="1">Multi-pass membrane protein</topology>
    </subcellularLocation>
</comment>
<dbReference type="GO" id="GO:0050906">
    <property type="term" value="P:detection of stimulus involved in sensory perception"/>
    <property type="evidence" value="ECO:0007669"/>
    <property type="project" value="UniProtKB-ARBA"/>
</dbReference>
<evidence type="ECO:0000256" key="2">
    <source>
        <dbReference type="ARBA" id="ARBA00008685"/>
    </source>
</evidence>
<evidence type="ECO:0000256" key="9">
    <source>
        <dbReference type="SAM" id="Phobius"/>
    </source>
</evidence>
<dbReference type="InterPro" id="IPR001320">
    <property type="entry name" value="Iontro_rcpt_C"/>
</dbReference>
<keyword evidence="5 9" id="KW-1133">Transmembrane helix</keyword>
<dbReference type="GO" id="GO:0005886">
    <property type="term" value="C:plasma membrane"/>
    <property type="evidence" value="ECO:0007669"/>
    <property type="project" value="UniProtKB-SubCell"/>
</dbReference>
<protein>
    <submittedName>
        <fullName evidence="11">Glutamate receptor 1</fullName>
    </submittedName>
</protein>
<dbReference type="Gene3D" id="1.10.287.70">
    <property type="match status" value="1"/>
</dbReference>
<keyword evidence="12" id="KW-1185">Reference proteome</keyword>
<evidence type="ECO:0000313" key="11">
    <source>
        <dbReference type="EMBL" id="OXA59302.1"/>
    </source>
</evidence>
<keyword evidence="4 9" id="KW-0812">Transmembrane</keyword>
<dbReference type="PANTHER" id="PTHR42643:SF24">
    <property type="entry name" value="IONOTROPIC RECEPTOR 60A"/>
    <property type="match status" value="1"/>
</dbReference>
<evidence type="ECO:0000259" key="10">
    <source>
        <dbReference type="Pfam" id="PF00060"/>
    </source>
</evidence>
<gene>
    <name evidence="11" type="ORF">Fcan01_04796</name>
</gene>
<keyword evidence="3" id="KW-1003">Cell membrane</keyword>
<dbReference type="OrthoDB" id="8298634at2759"/>
<dbReference type="PANTHER" id="PTHR42643">
    <property type="entry name" value="IONOTROPIC RECEPTOR 20A-RELATED"/>
    <property type="match status" value="1"/>
</dbReference>
<evidence type="ECO:0000256" key="3">
    <source>
        <dbReference type="ARBA" id="ARBA00022475"/>
    </source>
</evidence>
<accession>A0A226ENU2</accession>
<proteinExistence type="inferred from homology"/>
<keyword evidence="7 11" id="KW-0675">Receptor</keyword>
<feature type="transmembrane region" description="Helical" evidence="9">
    <location>
        <begin position="317"/>
        <end position="337"/>
    </location>
</feature>